<dbReference type="AlphaFoldDB" id="A0A162LXI3"/>
<dbReference type="InterPro" id="IPR013321">
    <property type="entry name" value="Arc_rbn_hlx_hlx"/>
</dbReference>
<dbReference type="Gene3D" id="1.10.1220.10">
    <property type="entry name" value="Met repressor-like"/>
    <property type="match status" value="1"/>
</dbReference>
<dbReference type="EMBL" id="LPZR01000020">
    <property type="protein sequence ID" value="KYO57491.1"/>
    <property type="molecule type" value="Genomic_DNA"/>
</dbReference>
<dbReference type="Proteomes" id="UP000075787">
    <property type="component" value="Unassembled WGS sequence"/>
</dbReference>
<dbReference type="CDD" id="cd22233">
    <property type="entry name" value="RHH_CopAso-like"/>
    <property type="match status" value="1"/>
</dbReference>
<dbReference type="OrthoDB" id="5298181at2"/>
<protein>
    <submittedName>
        <fullName evidence="1">CopG family transcriptional regulator</fullName>
    </submittedName>
</protein>
<organism evidence="1 2">
    <name type="scientific">Tistrella mobilis</name>
    <dbReference type="NCBI Taxonomy" id="171437"/>
    <lineage>
        <taxon>Bacteria</taxon>
        <taxon>Pseudomonadati</taxon>
        <taxon>Pseudomonadota</taxon>
        <taxon>Alphaproteobacteria</taxon>
        <taxon>Geminicoccales</taxon>
        <taxon>Geminicoccaceae</taxon>
        <taxon>Tistrella</taxon>
    </lineage>
</organism>
<sequence length="90" mass="10422">MSTSLKIDDDLERRLHEVAGRRHRSVNAVTVEAIRQYVEREEARDDFRREAEASWAAYQTDGLHLTGQEVSDWLNSWGTEGETPAPRCHR</sequence>
<name>A0A162LXI3_9PROT</name>
<reference evidence="1 2" key="1">
    <citation type="submission" date="2015-12" db="EMBL/GenBank/DDBJ databases">
        <title>Genome sequence of Tistrella mobilis MCCC 1A02139.</title>
        <authorList>
            <person name="Lu L."/>
            <person name="Lai Q."/>
            <person name="Shao Z."/>
            <person name="Qian P."/>
        </authorList>
    </citation>
    <scope>NUCLEOTIDE SEQUENCE [LARGE SCALE GENOMIC DNA]</scope>
    <source>
        <strain evidence="1 2">MCCC 1A02139</strain>
    </source>
</reference>
<dbReference type="InterPro" id="IPR010985">
    <property type="entry name" value="Ribbon_hlx_hlx"/>
</dbReference>
<dbReference type="GeneID" id="97238921"/>
<evidence type="ECO:0000313" key="1">
    <source>
        <dbReference type="EMBL" id="KYO57491.1"/>
    </source>
</evidence>
<dbReference type="RefSeq" id="WP_062761482.1">
    <property type="nucleotide sequence ID" value="NZ_CP121042.1"/>
</dbReference>
<gene>
    <name evidence="1" type="ORF">AUP44_19940</name>
</gene>
<dbReference type="GO" id="GO:0006355">
    <property type="term" value="P:regulation of DNA-templated transcription"/>
    <property type="evidence" value="ECO:0007669"/>
    <property type="project" value="InterPro"/>
</dbReference>
<evidence type="ECO:0000313" key="2">
    <source>
        <dbReference type="Proteomes" id="UP000075787"/>
    </source>
</evidence>
<proteinExistence type="predicted"/>
<comment type="caution">
    <text evidence="1">The sequence shown here is derived from an EMBL/GenBank/DDBJ whole genome shotgun (WGS) entry which is preliminary data.</text>
</comment>
<accession>A0A162LXI3</accession>
<dbReference type="SUPFAM" id="SSF47598">
    <property type="entry name" value="Ribbon-helix-helix"/>
    <property type="match status" value="1"/>
</dbReference>